<feature type="region of interest" description="Disordered" evidence="1">
    <location>
        <begin position="151"/>
        <end position="183"/>
    </location>
</feature>
<accession>A0AAI9YAU9</accession>
<sequence>MRRRVEDDEDYEEEEDVPLQHRRPFGAGISRKPIQFVKASDPNLSTTQAANKTKSGASVGDFYLSLVLGDKKQAEAEKPSPVAGQVCAVCELPVDKDDAVGEVGNDNNKPTTSRQKQHESSIAHQVCLTHSHPPSALDRSRMGLTYLSSHGWDPDSRKGLGAEEQGMQYPLKTRPKEDKYGLGLKIPKGIQGRIEKKKPQMLDAKQCRKKADEDKRKAERLREMFYASEDIDKYLGAGSYGDRSHEKQ</sequence>
<dbReference type="PROSITE" id="PS50174">
    <property type="entry name" value="G_PATCH"/>
    <property type="match status" value="1"/>
</dbReference>
<dbReference type="AlphaFoldDB" id="A0AAI9YAU9"/>
<feature type="region of interest" description="Disordered" evidence="1">
    <location>
        <begin position="98"/>
        <end position="122"/>
    </location>
</feature>
<dbReference type="GO" id="GO:0003676">
    <property type="term" value="F:nucleic acid binding"/>
    <property type="evidence" value="ECO:0007669"/>
    <property type="project" value="InterPro"/>
</dbReference>
<feature type="compositionally biased region" description="Acidic residues" evidence="1">
    <location>
        <begin position="7"/>
        <end position="17"/>
    </location>
</feature>
<feature type="region of interest" description="Disordered" evidence="1">
    <location>
        <begin position="1"/>
        <end position="31"/>
    </location>
</feature>
<gene>
    <name evidence="3" type="ORF">CCUS01_02974</name>
</gene>
<evidence type="ECO:0000259" key="2">
    <source>
        <dbReference type="PROSITE" id="PS50174"/>
    </source>
</evidence>
<evidence type="ECO:0000313" key="3">
    <source>
        <dbReference type="EMBL" id="KAK1493673.1"/>
    </source>
</evidence>
<dbReference type="EMBL" id="MPDP01000024">
    <property type="protein sequence ID" value="KAK1493673.1"/>
    <property type="molecule type" value="Genomic_DNA"/>
</dbReference>
<organism evidence="3 4">
    <name type="scientific">Colletotrichum cuscutae</name>
    <dbReference type="NCBI Taxonomy" id="1209917"/>
    <lineage>
        <taxon>Eukaryota</taxon>
        <taxon>Fungi</taxon>
        <taxon>Dikarya</taxon>
        <taxon>Ascomycota</taxon>
        <taxon>Pezizomycotina</taxon>
        <taxon>Sordariomycetes</taxon>
        <taxon>Hypocreomycetidae</taxon>
        <taxon>Glomerellales</taxon>
        <taxon>Glomerellaceae</taxon>
        <taxon>Colletotrichum</taxon>
        <taxon>Colletotrichum acutatum species complex</taxon>
    </lineage>
</organism>
<comment type="caution">
    <text evidence="3">The sequence shown here is derived from an EMBL/GenBank/DDBJ whole genome shotgun (WGS) entry which is preliminary data.</text>
</comment>
<evidence type="ECO:0000256" key="1">
    <source>
        <dbReference type="SAM" id="MobiDB-lite"/>
    </source>
</evidence>
<proteinExistence type="predicted"/>
<reference evidence="3" key="1">
    <citation type="submission" date="2016-11" db="EMBL/GenBank/DDBJ databases">
        <title>The genome sequence of Colletotrichum cuscutae.</title>
        <authorList>
            <person name="Baroncelli R."/>
        </authorList>
    </citation>
    <scope>NUCLEOTIDE SEQUENCE</scope>
    <source>
        <strain evidence="3">IMI 304802</strain>
    </source>
</reference>
<dbReference type="Proteomes" id="UP001239213">
    <property type="component" value="Unassembled WGS sequence"/>
</dbReference>
<feature type="compositionally biased region" description="Polar residues" evidence="1">
    <location>
        <begin position="105"/>
        <end position="114"/>
    </location>
</feature>
<feature type="domain" description="G-patch" evidence="2">
    <location>
        <begin position="139"/>
        <end position="187"/>
    </location>
</feature>
<evidence type="ECO:0000313" key="4">
    <source>
        <dbReference type="Proteomes" id="UP001239213"/>
    </source>
</evidence>
<dbReference type="Pfam" id="PF01585">
    <property type="entry name" value="G-patch"/>
    <property type="match status" value="1"/>
</dbReference>
<dbReference type="InterPro" id="IPR039146">
    <property type="entry name" value="GPANK1"/>
</dbReference>
<name>A0AAI9YAU9_9PEZI</name>
<dbReference type="PANTHER" id="PTHR20923">
    <property type="entry name" value="BAT4 PROTEIN-RELATED"/>
    <property type="match status" value="1"/>
</dbReference>
<feature type="region of interest" description="Disordered" evidence="1">
    <location>
        <begin position="195"/>
        <end position="216"/>
    </location>
</feature>
<feature type="compositionally biased region" description="Basic and acidic residues" evidence="1">
    <location>
        <begin position="152"/>
        <end position="161"/>
    </location>
</feature>
<keyword evidence="4" id="KW-1185">Reference proteome</keyword>
<protein>
    <submittedName>
        <fullName evidence="3">G-patch domain-containing protein</fullName>
    </submittedName>
</protein>
<dbReference type="InterPro" id="IPR000467">
    <property type="entry name" value="G_patch_dom"/>
</dbReference>
<dbReference type="PANTHER" id="PTHR20923:SF1">
    <property type="entry name" value="G PATCH DOMAIN AND ANKYRIN REPEAT-CONTAINING PROTEIN 1"/>
    <property type="match status" value="1"/>
</dbReference>